<feature type="region of interest" description="Disordered" evidence="9">
    <location>
        <begin position="59"/>
        <end position="101"/>
    </location>
</feature>
<dbReference type="InterPro" id="IPR028581">
    <property type="entry name" value="DeoC_typeI"/>
</dbReference>
<dbReference type="InterPro" id="IPR024491">
    <property type="entry name" value="Se_SelK/SelG"/>
</dbReference>
<dbReference type="AlphaFoldDB" id="A0A5N6Z633"/>
<evidence type="ECO:0000256" key="5">
    <source>
        <dbReference type="ARBA" id="ARBA00023270"/>
    </source>
</evidence>
<protein>
    <recommendedName>
        <fullName evidence="2">deoxyribose-phosphate aldolase</fullName>
        <ecNumber evidence="2">4.1.2.4</ecNumber>
    </recommendedName>
    <alternativeName>
        <fullName evidence="6">2-deoxy-D-ribose 5-phosphate aldolase</fullName>
    </alternativeName>
</protein>
<evidence type="ECO:0000256" key="3">
    <source>
        <dbReference type="ARBA" id="ARBA00022490"/>
    </source>
</evidence>
<dbReference type="SMART" id="SM01133">
    <property type="entry name" value="DeoC"/>
    <property type="match status" value="1"/>
</dbReference>
<evidence type="ECO:0000256" key="1">
    <source>
        <dbReference type="ARBA" id="ARBA00010936"/>
    </source>
</evidence>
<keyword evidence="4" id="KW-0456">Lyase</keyword>
<dbReference type="CDD" id="cd00959">
    <property type="entry name" value="DeoC"/>
    <property type="match status" value="1"/>
</dbReference>
<evidence type="ECO:0000256" key="10">
    <source>
        <dbReference type="SAM" id="Phobius"/>
    </source>
</evidence>
<keyword evidence="12" id="KW-1185">Reference proteome</keyword>
<dbReference type="SUPFAM" id="SSF51569">
    <property type="entry name" value="Aldolase"/>
    <property type="match status" value="1"/>
</dbReference>
<dbReference type="GO" id="GO:0009264">
    <property type="term" value="P:deoxyribonucleotide catabolic process"/>
    <property type="evidence" value="ECO:0007669"/>
    <property type="project" value="InterPro"/>
</dbReference>
<evidence type="ECO:0000256" key="7">
    <source>
        <dbReference type="ARBA" id="ARBA00048791"/>
    </source>
</evidence>
<accession>A0A5N6Z633</accession>
<dbReference type="Pfam" id="PF10961">
    <property type="entry name" value="SelK_SelG"/>
    <property type="match status" value="1"/>
</dbReference>
<feature type="compositionally biased region" description="Gly residues" evidence="9">
    <location>
        <begin position="73"/>
        <end position="92"/>
    </location>
</feature>
<comment type="function">
    <text evidence="8">Catalyzes a reversible aldol reaction between acetaldehyde and D-glyceraldehyde 3-phosphate to generate 2-deoxy-D-ribose 5-phosphate.</text>
</comment>
<dbReference type="FunFam" id="3.20.20.70:FF:000198">
    <property type="entry name" value="Deoxyribose-phosphate aldolase"/>
    <property type="match status" value="1"/>
</dbReference>
<reference evidence="12" key="1">
    <citation type="submission" date="2019-04" db="EMBL/GenBank/DDBJ databases">
        <title>Friends and foes A comparative genomics studyof 23 Aspergillus species from section Flavi.</title>
        <authorList>
            <consortium name="DOE Joint Genome Institute"/>
            <person name="Kjaerbolling I."/>
            <person name="Vesth T."/>
            <person name="Frisvad J.C."/>
            <person name="Nybo J.L."/>
            <person name="Theobald S."/>
            <person name="Kildgaard S."/>
            <person name="Isbrandt T."/>
            <person name="Kuo A."/>
            <person name="Sato A."/>
            <person name="Lyhne E.K."/>
            <person name="Kogle M.E."/>
            <person name="Wiebenga A."/>
            <person name="Kun R.S."/>
            <person name="Lubbers R.J."/>
            <person name="Makela M.R."/>
            <person name="Barry K."/>
            <person name="Chovatia M."/>
            <person name="Clum A."/>
            <person name="Daum C."/>
            <person name="Haridas S."/>
            <person name="He G."/>
            <person name="LaButti K."/>
            <person name="Lipzen A."/>
            <person name="Mondo S."/>
            <person name="Riley R."/>
            <person name="Salamov A."/>
            <person name="Simmons B.A."/>
            <person name="Magnuson J.K."/>
            <person name="Henrissat B."/>
            <person name="Mortensen U.H."/>
            <person name="Larsen T.O."/>
            <person name="Devries R.P."/>
            <person name="Grigoriev I.V."/>
            <person name="Machida M."/>
            <person name="Baker S.E."/>
            <person name="Andersen M.R."/>
        </authorList>
    </citation>
    <scope>NUCLEOTIDE SEQUENCE [LARGE SCALE GENOMIC DNA]</scope>
    <source>
        <strain evidence="12">CBS 553.77</strain>
    </source>
</reference>
<sequence length="375" mass="40694">MSSNPKVYLSNGQVLGSPPLWVRIKRIIENVYLFFGLYFVSLFSFDPYTAAQNSRFNITRSENNPRTRPHWGGSAGSGSGGGGGGGPGGGFGPRKIGRVDDIRGPECKTLRYGKMSTPRDDAEWAALISTMKDSLPETFSEYRTPLPSEVHSTIDHTQLALTATEQQIDQLCTEALEYQFATVCVRLKHVRRAVQMLKSSPEVTVACVVGFHEGMYETSEKEQEARDAVEQGASELDMVLKYPLLKEGKYRDVYMDILGVRKAAPSPIKLKVILETSQLTRDEIIAGSVIADFAEADFIKTSTGFNGPGANVDDVALMRATAGLVGNGCRVKASGGVRSAEDCIQMLKAGAERIGTSSGVKIIQELKGKAVDEQV</sequence>
<evidence type="ECO:0000256" key="6">
    <source>
        <dbReference type="ARBA" id="ARBA00032755"/>
    </source>
</evidence>
<keyword evidence="10" id="KW-0812">Transmembrane</keyword>
<feature type="transmembrane region" description="Helical" evidence="10">
    <location>
        <begin position="31"/>
        <end position="50"/>
    </location>
</feature>
<evidence type="ECO:0000256" key="4">
    <source>
        <dbReference type="ARBA" id="ARBA00023239"/>
    </source>
</evidence>
<dbReference type="PANTHER" id="PTHR10889:SF1">
    <property type="entry name" value="DEOXYRIBOSE-PHOSPHATE ALDOLASE"/>
    <property type="match status" value="1"/>
</dbReference>
<dbReference type="PANTHER" id="PTHR10889">
    <property type="entry name" value="DEOXYRIBOSE-PHOSPHATE ALDOLASE"/>
    <property type="match status" value="1"/>
</dbReference>
<dbReference type="EMBL" id="ML739141">
    <property type="protein sequence ID" value="KAE8352129.1"/>
    <property type="molecule type" value="Genomic_DNA"/>
</dbReference>
<proteinExistence type="inferred from homology"/>
<dbReference type="GO" id="GO:0004139">
    <property type="term" value="F:deoxyribose-phosphate aldolase activity"/>
    <property type="evidence" value="ECO:0007669"/>
    <property type="project" value="UniProtKB-EC"/>
</dbReference>
<dbReference type="EC" id="4.1.2.4" evidence="2"/>
<evidence type="ECO:0000256" key="8">
    <source>
        <dbReference type="ARBA" id="ARBA00056337"/>
    </source>
</evidence>
<dbReference type="Proteomes" id="UP000327118">
    <property type="component" value="Unassembled WGS sequence"/>
</dbReference>
<evidence type="ECO:0000256" key="9">
    <source>
        <dbReference type="SAM" id="MobiDB-lite"/>
    </source>
</evidence>
<dbReference type="Pfam" id="PF01791">
    <property type="entry name" value="DeoC"/>
    <property type="match status" value="1"/>
</dbReference>
<dbReference type="HAMAP" id="MF_00114">
    <property type="entry name" value="DeoC_type1"/>
    <property type="match status" value="1"/>
</dbReference>
<name>A0A5N6Z633_9EURO</name>
<gene>
    <name evidence="11" type="ORF">BDV28DRAFT_161936</name>
</gene>
<dbReference type="UniPathway" id="UPA00002">
    <property type="reaction ID" value="UER00468"/>
</dbReference>
<dbReference type="Gene3D" id="3.20.20.70">
    <property type="entry name" value="Aldolase class I"/>
    <property type="match status" value="1"/>
</dbReference>
<comment type="similarity">
    <text evidence="1">Belongs to the DeoC/FbaB aldolase family. DeoC type 1 subfamily.</text>
</comment>
<evidence type="ECO:0000313" key="11">
    <source>
        <dbReference type="EMBL" id="KAE8352129.1"/>
    </source>
</evidence>
<keyword evidence="3" id="KW-0963">Cytoplasm</keyword>
<keyword evidence="5" id="KW-0704">Schiff base</keyword>
<dbReference type="InterPro" id="IPR011343">
    <property type="entry name" value="DeoC"/>
</dbReference>
<evidence type="ECO:0000313" key="12">
    <source>
        <dbReference type="Proteomes" id="UP000327118"/>
    </source>
</evidence>
<dbReference type="InterPro" id="IPR013785">
    <property type="entry name" value="Aldolase_TIM"/>
</dbReference>
<dbReference type="GO" id="GO:0005737">
    <property type="term" value="C:cytoplasm"/>
    <property type="evidence" value="ECO:0007669"/>
    <property type="project" value="InterPro"/>
</dbReference>
<dbReference type="NCBIfam" id="TIGR00126">
    <property type="entry name" value="deoC"/>
    <property type="match status" value="1"/>
</dbReference>
<keyword evidence="10" id="KW-0472">Membrane</keyword>
<comment type="catalytic activity">
    <reaction evidence="7">
        <text>2-deoxy-D-ribose 5-phosphate = D-glyceraldehyde 3-phosphate + acetaldehyde</text>
        <dbReference type="Rhea" id="RHEA:12821"/>
        <dbReference type="ChEBI" id="CHEBI:15343"/>
        <dbReference type="ChEBI" id="CHEBI:59776"/>
        <dbReference type="ChEBI" id="CHEBI:62877"/>
        <dbReference type="EC" id="4.1.2.4"/>
    </reaction>
</comment>
<evidence type="ECO:0000256" key="2">
    <source>
        <dbReference type="ARBA" id="ARBA00012515"/>
    </source>
</evidence>
<dbReference type="GO" id="GO:0046386">
    <property type="term" value="P:deoxyribose phosphate catabolic process"/>
    <property type="evidence" value="ECO:0007669"/>
    <property type="project" value="UniProtKB-UniPathway"/>
</dbReference>
<dbReference type="InterPro" id="IPR002915">
    <property type="entry name" value="DeoC/FbaB/LacD_aldolase"/>
</dbReference>
<dbReference type="OrthoDB" id="70823at2759"/>
<keyword evidence="10" id="KW-1133">Transmembrane helix</keyword>
<dbReference type="GO" id="GO:0016052">
    <property type="term" value="P:carbohydrate catabolic process"/>
    <property type="evidence" value="ECO:0007669"/>
    <property type="project" value="TreeGrafter"/>
</dbReference>
<organism evidence="11 12">
    <name type="scientific">Aspergillus coremiiformis</name>
    <dbReference type="NCBI Taxonomy" id="138285"/>
    <lineage>
        <taxon>Eukaryota</taxon>
        <taxon>Fungi</taxon>
        <taxon>Dikarya</taxon>
        <taxon>Ascomycota</taxon>
        <taxon>Pezizomycotina</taxon>
        <taxon>Eurotiomycetes</taxon>
        <taxon>Eurotiomycetidae</taxon>
        <taxon>Eurotiales</taxon>
        <taxon>Aspergillaceae</taxon>
        <taxon>Aspergillus</taxon>
        <taxon>Aspergillus subgen. Circumdati</taxon>
    </lineage>
</organism>